<dbReference type="Proteomes" id="UP000327085">
    <property type="component" value="Chromosome 1"/>
</dbReference>
<dbReference type="Gramene" id="VVA13586">
    <property type="protein sequence ID" value="VVA13586"/>
    <property type="gene ID" value="Prudul26B035872"/>
</dbReference>
<proteinExistence type="predicted"/>
<protein>
    <submittedName>
        <fullName evidence="1">Uncharacterized protein</fullName>
    </submittedName>
</protein>
<accession>A0A5E4EDN8</accession>
<evidence type="ECO:0000313" key="2">
    <source>
        <dbReference type="Proteomes" id="UP000327085"/>
    </source>
</evidence>
<name>A0A5E4EDN8_PRUDU</name>
<sequence length="100" mass="11278">MYYSRKNRKKRMDDCAPLDDADHHHLTHPWPLNLSYQDKTLRFMTPVTKGGAGWLLKPFTGHGSSALWIYRKSSSGVTGTHSKSSSLMPVIRSHGLQSLP</sequence>
<organism evidence="1 2">
    <name type="scientific">Prunus dulcis</name>
    <name type="common">Almond</name>
    <name type="synonym">Amygdalus dulcis</name>
    <dbReference type="NCBI Taxonomy" id="3755"/>
    <lineage>
        <taxon>Eukaryota</taxon>
        <taxon>Viridiplantae</taxon>
        <taxon>Streptophyta</taxon>
        <taxon>Embryophyta</taxon>
        <taxon>Tracheophyta</taxon>
        <taxon>Spermatophyta</taxon>
        <taxon>Magnoliopsida</taxon>
        <taxon>eudicotyledons</taxon>
        <taxon>Gunneridae</taxon>
        <taxon>Pentapetalae</taxon>
        <taxon>rosids</taxon>
        <taxon>fabids</taxon>
        <taxon>Rosales</taxon>
        <taxon>Rosaceae</taxon>
        <taxon>Amygdaloideae</taxon>
        <taxon>Amygdaleae</taxon>
        <taxon>Prunus</taxon>
    </lineage>
</organism>
<gene>
    <name evidence="1" type="ORF">ALMOND_2B035872</name>
</gene>
<evidence type="ECO:0000313" key="1">
    <source>
        <dbReference type="EMBL" id="VVA13586.1"/>
    </source>
</evidence>
<dbReference type="AlphaFoldDB" id="A0A5E4EDN8"/>
<reference evidence="2" key="1">
    <citation type="journal article" date="2020" name="Plant J.">
        <title>Transposons played a major role in the diversification between the closely related almond and peach genomes: results from the almond genome sequence.</title>
        <authorList>
            <person name="Alioto T."/>
            <person name="Alexiou K.G."/>
            <person name="Bardil A."/>
            <person name="Barteri F."/>
            <person name="Castanera R."/>
            <person name="Cruz F."/>
            <person name="Dhingra A."/>
            <person name="Duval H."/>
            <person name="Fernandez I Marti A."/>
            <person name="Frias L."/>
            <person name="Galan B."/>
            <person name="Garcia J.L."/>
            <person name="Howad W."/>
            <person name="Gomez-Garrido J."/>
            <person name="Gut M."/>
            <person name="Julca I."/>
            <person name="Morata J."/>
            <person name="Puigdomenech P."/>
            <person name="Ribeca P."/>
            <person name="Rubio Cabetas M.J."/>
            <person name="Vlasova A."/>
            <person name="Wirthensohn M."/>
            <person name="Garcia-Mas J."/>
            <person name="Gabaldon T."/>
            <person name="Casacuberta J.M."/>
            <person name="Arus P."/>
        </authorList>
    </citation>
    <scope>NUCLEOTIDE SEQUENCE [LARGE SCALE GENOMIC DNA]</scope>
    <source>
        <strain evidence="2">cv. Texas</strain>
    </source>
</reference>
<dbReference type="EMBL" id="CABIKO010000008">
    <property type="protein sequence ID" value="VVA13586.1"/>
    <property type="molecule type" value="Genomic_DNA"/>
</dbReference>
<dbReference type="InParanoid" id="A0A5E4EDN8"/>